<evidence type="ECO:0000256" key="1">
    <source>
        <dbReference type="SAM" id="MobiDB-lite"/>
    </source>
</evidence>
<name>A0A8J7KP93_9ACTN</name>
<reference evidence="3" key="1">
    <citation type="submission" date="2020-11" db="EMBL/GenBank/DDBJ databases">
        <title>Sequencing the genomes of 1000 actinobacteria strains.</title>
        <authorList>
            <person name="Klenk H.-P."/>
        </authorList>
    </citation>
    <scope>NUCLEOTIDE SEQUENCE</scope>
    <source>
        <strain evidence="3">DSM 45356</strain>
    </source>
</reference>
<evidence type="ECO:0000313" key="3">
    <source>
        <dbReference type="EMBL" id="MBG6136047.1"/>
    </source>
</evidence>
<dbReference type="InterPro" id="IPR036291">
    <property type="entry name" value="NAD(P)-bd_dom_sf"/>
</dbReference>
<organism evidence="3 4">
    <name type="scientific">Longispora fulva</name>
    <dbReference type="NCBI Taxonomy" id="619741"/>
    <lineage>
        <taxon>Bacteria</taxon>
        <taxon>Bacillati</taxon>
        <taxon>Actinomycetota</taxon>
        <taxon>Actinomycetes</taxon>
        <taxon>Micromonosporales</taxon>
        <taxon>Micromonosporaceae</taxon>
        <taxon>Longispora</taxon>
    </lineage>
</organism>
<dbReference type="Proteomes" id="UP000622552">
    <property type="component" value="Unassembled WGS sequence"/>
</dbReference>
<keyword evidence="4" id="KW-1185">Reference proteome</keyword>
<feature type="region of interest" description="Disordered" evidence="1">
    <location>
        <begin position="110"/>
        <end position="131"/>
    </location>
</feature>
<protein>
    <submittedName>
        <fullName evidence="3">Nucleoside-diphosphate-sugar epimerase</fullName>
    </submittedName>
</protein>
<proteinExistence type="predicted"/>
<comment type="caution">
    <text evidence="3">The sequence shown here is derived from an EMBL/GenBank/DDBJ whole genome shotgun (WGS) entry which is preliminary data.</text>
</comment>
<evidence type="ECO:0000259" key="2">
    <source>
        <dbReference type="Pfam" id="PF01370"/>
    </source>
</evidence>
<gene>
    <name evidence="3" type="ORF">IW245_002241</name>
</gene>
<dbReference type="Pfam" id="PF01370">
    <property type="entry name" value="Epimerase"/>
    <property type="match status" value="1"/>
</dbReference>
<dbReference type="GO" id="GO:0005737">
    <property type="term" value="C:cytoplasm"/>
    <property type="evidence" value="ECO:0007669"/>
    <property type="project" value="TreeGrafter"/>
</dbReference>
<dbReference type="Gene3D" id="3.40.50.720">
    <property type="entry name" value="NAD(P)-binding Rossmann-like Domain"/>
    <property type="match status" value="1"/>
</dbReference>
<dbReference type="EMBL" id="JADOUF010000001">
    <property type="protein sequence ID" value="MBG6136047.1"/>
    <property type="molecule type" value="Genomic_DNA"/>
</dbReference>
<sequence length="344" mass="37705">MRLLLIGGTWFLGRVLAESALQRGWSVTCFNRGKTGRDVPGVRSIRGDRFDPASLDALAAQGGWDAVIDTSVYEPPEAASMAQALRSVAARYALVSTVSAYRHWPEQPCEEASPLWPSRPDARESDPDVQALPRPFRYGTLKSGCEQAVLDVFGDDTLIVRPGVILGPHEYVGRLQALLRRAKRGGQILAAGSPDQPIQPVDVRDLAAFLLDQLATGRTGTYNITAPSGHATYGDLLTGCVTAVGADAELVWVDAQWLLDQGVKEWTQLPLWRTPQGTWRVDSRKAQQAGLRCRPLTETIIDTWRALQAEPLVDHERQREHGLPAEQERELLQAWQAASGASVC</sequence>
<dbReference type="InterPro" id="IPR001509">
    <property type="entry name" value="Epimerase_deHydtase"/>
</dbReference>
<dbReference type="SUPFAM" id="SSF51735">
    <property type="entry name" value="NAD(P)-binding Rossmann-fold domains"/>
    <property type="match status" value="1"/>
</dbReference>
<evidence type="ECO:0000313" key="4">
    <source>
        <dbReference type="Proteomes" id="UP000622552"/>
    </source>
</evidence>
<dbReference type="PANTHER" id="PTHR48079:SF6">
    <property type="entry name" value="NAD(P)-BINDING DOMAIN-CONTAINING PROTEIN-RELATED"/>
    <property type="match status" value="1"/>
</dbReference>
<dbReference type="GO" id="GO:0004029">
    <property type="term" value="F:aldehyde dehydrogenase (NAD+) activity"/>
    <property type="evidence" value="ECO:0007669"/>
    <property type="project" value="TreeGrafter"/>
</dbReference>
<dbReference type="PANTHER" id="PTHR48079">
    <property type="entry name" value="PROTEIN YEEZ"/>
    <property type="match status" value="1"/>
</dbReference>
<dbReference type="AlphaFoldDB" id="A0A8J7KP93"/>
<dbReference type="RefSeq" id="WP_231398754.1">
    <property type="nucleotide sequence ID" value="NZ_BONS01000001.1"/>
</dbReference>
<dbReference type="InterPro" id="IPR051783">
    <property type="entry name" value="NAD(P)-dependent_oxidoreduct"/>
</dbReference>
<feature type="domain" description="NAD-dependent epimerase/dehydratase" evidence="2">
    <location>
        <begin position="4"/>
        <end position="224"/>
    </location>
</feature>
<accession>A0A8J7KP93</accession>